<evidence type="ECO:0000256" key="3">
    <source>
        <dbReference type="ARBA" id="ARBA00022692"/>
    </source>
</evidence>
<keyword evidence="5 6" id="KW-0472">Membrane</keyword>
<evidence type="ECO:0000313" key="7">
    <source>
        <dbReference type="EMBL" id="GBG63847.1"/>
    </source>
</evidence>
<dbReference type="AlphaFoldDB" id="A0A388K1D7"/>
<dbReference type="GO" id="GO:0016020">
    <property type="term" value="C:membrane"/>
    <property type="evidence" value="ECO:0007669"/>
    <property type="project" value="UniProtKB-SubCell"/>
</dbReference>
<evidence type="ECO:0000256" key="1">
    <source>
        <dbReference type="ARBA" id="ARBA00004141"/>
    </source>
</evidence>
<dbReference type="Pfam" id="PF07856">
    <property type="entry name" value="Orai-1"/>
    <property type="match status" value="1"/>
</dbReference>
<keyword evidence="8" id="KW-1185">Reference proteome</keyword>
<dbReference type="OMA" id="YCGPESK"/>
<protein>
    <submittedName>
        <fullName evidence="7">Uncharacterized protein</fullName>
    </submittedName>
</protein>
<feature type="transmembrane region" description="Helical" evidence="6">
    <location>
        <begin position="61"/>
        <end position="90"/>
    </location>
</feature>
<name>A0A388K1D7_CHABU</name>
<accession>A0A388K1D7</accession>
<keyword evidence="4 6" id="KW-1133">Transmembrane helix</keyword>
<evidence type="ECO:0000256" key="5">
    <source>
        <dbReference type="ARBA" id="ARBA00023136"/>
    </source>
</evidence>
<comment type="similarity">
    <text evidence="2">Belongs to the Orai family.</text>
</comment>
<evidence type="ECO:0000256" key="2">
    <source>
        <dbReference type="ARBA" id="ARBA00008062"/>
    </source>
</evidence>
<feature type="transmembrane region" description="Helical" evidence="6">
    <location>
        <begin position="164"/>
        <end position="185"/>
    </location>
</feature>
<dbReference type="Gramene" id="GBG63847">
    <property type="protein sequence ID" value="GBG63847"/>
    <property type="gene ID" value="CBR_g39631"/>
</dbReference>
<dbReference type="OrthoDB" id="61124at2759"/>
<organism evidence="7 8">
    <name type="scientific">Chara braunii</name>
    <name type="common">Braun's stonewort</name>
    <dbReference type="NCBI Taxonomy" id="69332"/>
    <lineage>
        <taxon>Eukaryota</taxon>
        <taxon>Viridiplantae</taxon>
        <taxon>Streptophyta</taxon>
        <taxon>Charophyceae</taxon>
        <taxon>Charales</taxon>
        <taxon>Characeae</taxon>
        <taxon>Chara</taxon>
    </lineage>
</organism>
<dbReference type="Gene3D" id="1.20.140.140">
    <property type="entry name" value="Calcium release-activated calcium channel protein Orai"/>
    <property type="match status" value="1"/>
</dbReference>
<dbReference type="EMBL" id="BFEA01000043">
    <property type="protein sequence ID" value="GBG63847.1"/>
    <property type="molecule type" value="Genomic_DNA"/>
</dbReference>
<comment type="subcellular location">
    <subcellularLocation>
        <location evidence="1">Membrane</location>
        <topology evidence="1">Multi-pass membrane protein</topology>
    </subcellularLocation>
</comment>
<feature type="transmembrane region" description="Helical" evidence="6">
    <location>
        <begin position="18"/>
        <end position="41"/>
    </location>
</feature>
<gene>
    <name evidence="7" type="ORF">CBR_g39631</name>
</gene>
<keyword evidence="3 6" id="KW-0812">Transmembrane</keyword>
<proteinExistence type="inferred from homology"/>
<dbReference type="InterPro" id="IPR012446">
    <property type="entry name" value="CRAC_channel"/>
</dbReference>
<dbReference type="Proteomes" id="UP000265515">
    <property type="component" value="Unassembled WGS sequence"/>
</dbReference>
<evidence type="ECO:0000313" key="8">
    <source>
        <dbReference type="Proteomes" id="UP000265515"/>
    </source>
</evidence>
<dbReference type="InterPro" id="IPR038350">
    <property type="entry name" value="Orai_sf"/>
</dbReference>
<sequence>MRLSKTCHSPYCGPESKLLVVTVVVTSSFCLLSFVHVANFKLPPHVLLTPFSIPLSLSSPWQWWVGVYGVTTAIVVALNTLSMVTCTLILGSILKNGKSYVSEEAEEVFMAYCRRFIDECTAAEEAGDRTGADGTPARVLRPPAPRLTFETFWEQRCEDHWRRAFNMFSGGVLAFLICLITIGLINFNYSKTTSGLFVTIVFASLIAW</sequence>
<reference evidence="7 8" key="1">
    <citation type="journal article" date="2018" name="Cell">
        <title>The Chara Genome: Secondary Complexity and Implications for Plant Terrestrialization.</title>
        <authorList>
            <person name="Nishiyama T."/>
            <person name="Sakayama H."/>
            <person name="Vries J.D."/>
            <person name="Buschmann H."/>
            <person name="Saint-Marcoux D."/>
            <person name="Ullrich K.K."/>
            <person name="Haas F.B."/>
            <person name="Vanderstraeten L."/>
            <person name="Becker D."/>
            <person name="Lang D."/>
            <person name="Vosolsobe S."/>
            <person name="Rombauts S."/>
            <person name="Wilhelmsson P.K.I."/>
            <person name="Janitza P."/>
            <person name="Kern R."/>
            <person name="Heyl A."/>
            <person name="Rumpler F."/>
            <person name="Villalobos L.I.A.C."/>
            <person name="Clay J.M."/>
            <person name="Skokan R."/>
            <person name="Toyoda A."/>
            <person name="Suzuki Y."/>
            <person name="Kagoshima H."/>
            <person name="Schijlen E."/>
            <person name="Tajeshwar N."/>
            <person name="Catarino B."/>
            <person name="Hetherington A.J."/>
            <person name="Saltykova A."/>
            <person name="Bonnot C."/>
            <person name="Breuninger H."/>
            <person name="Symeonidi A."/>
            <person name="Radhakrishnan G.V."/>
            <person name="Van Nieuwerburgh F."/>
            <person name="Deforce D."/>
            <person name="Chang C."/>
            <person name="Karol K.G."/>
            <person name="Hedrich R."/>
            <person name="Ulvskov P."/>
            <person name="Glockner G."/>
            <person name="Delwiche C.F."/>
            <person name="Petrasek J."/>
            <person name="Van de Peer Y."/>
            <person name="Friml J."/>
            <person name="Beilby M."/>
            <person name="Dolan L."/>
            <person name="Kohara Y."/>
            <person name="Sugano S."/>
            <person name="Fujiyama A."/>
            <person name="Delaux P.-M."/>
            <person name="Quint M."/>
            <person name="TheiBen G."/>
            <person name="Hagemann M."/>
            <person name="Harholt J."/>
            <person name="Dunand C."/>
            <person name="Zachgo S."/>
            <person name="Langdale J."/>
            <person name="Maumus F."/>
            <person name="Straeten D.V.D."/>
            <person name="Gould S.B."/>
            <person name="Rensing S.A."/>
        </authorList>
    </citation>
    <scope>NUCLEOTIDE SEQUENCE [LARGE SCALE GENOMIC DNA]</scope>
    <source>
        <strain evidence="7 8">S276</strain>
    </source>
</reference>
<comment type="caution">
    <text evidence="7">The sequence shown here is derived from an EMBL/GenBank/DDBJ whole genome shotgun (WGS) entry which is preliminary data.</text>
</comment>
<evidence type="ECO:0000256" key="4">
    <source>
        <dbReference type="ARBA" id="ARBA00022989"/>
    </source>
</evidence>
<evidence type="ECO:0000256" key="6">
    <source>
        <dbReference type="SAM" id="Phobius"/>
    </source>
</evidence>